<dbReference type="PANTHER" id="PTHR45947:SF13">
    <property type="entry name" value="TRANSFERASE"/>
    <property type="match status" value="1"/>
</dbReference>
<dbReference type="Pfam" id="PF00534">
    <property type="entry name" value="Glycos_transf_1"/>
    <property type="match status" value="1"/>
</dbReference>
<dbReference type="Proteomes" id="UP001642464">
    <property type="component" value="Unassembled WGS sequence"/>
</dbReference>
<feature type="domain" description="Glycosyltransferase subfamily 4-like N-terminal" evidence="4">
    <location>
        <begin position="88"/>
        <end position="295"/>
    </location>
</feature>
<gene>
    <name evidence="5" type="ORF">SCF082_LOCUS45093</name>
</gene>
<dbReference type="InterPro" id="IPR028098">
    <property type="entry name" value="Glyco_trans_4-like_N"/>
</dbReference>
<keyword evidence="1" id="KW-0328">Glycosyltransferase</keyword>
<proteinExistence type="predicted"/>
<dbReference type="Pfam" id="PF13439">
    <property type="entry name" value="Glyco_transf_4"/>
    <property type="match status" value="1"/>
</dbReference>
<evidence type="ECO:0000259" key="4">
    <source>
        <dbReference type="Pfam" id="PF13439"/>
    </source>
</evidence>
<protein>
    <submittedName>
        <fullName evidence="5">Uncharacterized glycosyltransferase MJ1607</fullName>
    </submittedName>
</protein>
<evidence type="ECO:0000259" key="3">
    <source>
        <dbReference type="Pfam" id="PF00534"/>
    </source>
</evidence>
<feature type="compositionally biased region" description="Basic and acidic residues" evidence="2">
    <location>
        <begin position="816"/>
        <end position="835"/>
    </location>
</feature>
<feature type="domain" description="Glycosyl transferase family 1" evidence="3">
    <location>
        <begin position="313"/>
        <end position="479"/>
    </location>
</feature>
<accession>A0ABP0R5Z9</accession>
<evidence type="ECO:0000256" key="2">
    <source>
        <dbReference type="SAM" id="MobiDB-lite"/>
    </source>
</evidence>
<evidence type="ECO:0000313" key="5">
    <source>
        <dbReference type="EMBL" id="CAK9096015.1"/>
    </source>
</evidence>
<reference evidence="5 6" key="1">
    <citation type="submission" date="2024-02" db="EMBL/GenBank/DDBJ databases">
        <authorList>
            <person name="Chen Y."/>
            <person name="Shah S."/>
            <person name="Dougan E. K."/>
            <person name="Thang M."/>
            <person name="Chan C."/>
        </authorList>
    </citation>
    <scope>NUCLEOTIDE SEQUENCE [LARGE SCALE GENOMIC DNA]</scope>
</reference>
<evidence type="ECO:0000256" key="1">
    <source>
        <dbReference type="ARBA" id="ARBA00022676"/>
    </source>
</evidence>
<keyword evidence="6" id="KW-1185">Reference proteome</keyword>
<dbReference type="InterPro" id="IPR001296">
    <property type="entry name" value="Glyco_trans_1"/>
</dbReference>
<dbReference type="PANTHER" id="PTHR45947">
    <property type="entry name" value="SULFOQUINOVOSYL TRANSFERASE SQD2"/>
    <property type="match status" value="1"/>
</dbReference>
<dbReference type="InterPro" id="IPR050194">
    <property type="entry name" value="Glycosyltransferase_grp1"/>
</dbReference>
<dbReference type="EMBL" id="CAXAMM010040890">
    <property type="protein sequence ID" value="CAK9096015.1"/>
    <property type="molecule type" value="Genomic_DNA"/>
</dbReference>
<comment type="caution">
    <text evidence="5">The sequence shown here is derived from an EMBL/GenBank/DDBJ whole genome shotgun (WGS) entry which is preliminary data.</text>
</comment>
<dbReference type="Gene3D" id="3.40.50.2000">
    <property type="entry name" value="Glycogen Phosphorylase B"/>
    <property type="match status" value="2"/>
</dbReference>
<dbReference type="SUPFAM" id="SSF53756">
    <property type="entry name" value="UDP-Glycosyltransferase/glycogen phosphorylase"/>
    <property type="match status" value="1"/>
</dbReference>
<name>A0ABP0R5Z9_9DINO</name>
<feature type="region of interest" description="Disordered" evidence="2">
    <location>
        <begin position="816"/>
        <end position="842"/>
    </location>
</feature>
<organism evidence="5 6">
    <name type="scientific">Durusdinium trenchii</name>
    <dbReference type="NCBI Taxonomy" id="1381693"/>
    <lineage>
        <taxon>Eukaryota</taxon>
        <taxon>Sar</taxon>
        <taxon>Alveolata</taxon>
        <taxon>Dinophyceae</taxon>
        <taxon>Suessiales</taxon>
        <taxon>Symbiodiniaceae</taxon>
        <taxon>Durusdinium</taxon>
    </lineage>
</organism>
<sequence length="895" mass="101806">MLSLPQKAAPFFPLVSNNPSQRPYVPKQKGYMHAAFSLVAPVCVAYQRASHRKWGPPSTSRQAILGKDGGRFRVLLIIHGYPPLYNAGSEVYTQTLARALKARGHEVLVFCREEDTIAPYFRIREQSDGPVKLKIINLPNFRDRYNISEVDEAVQEVIQEFHPDVVHCGHLNHLSMSLVEKVTRHNTPFIYTLHDFWMNCPRGQFIQFTGEDDEDLWPLCDGQEDSKCSKKCYVPRMGDPNSKQDQKYWTQWIGRRMATMRSIAEKIDLFISPAEHLKQHFIDDGFAPESKVVYCDYGFDRDRCHGRMRRWEATQNEPFTFAYIGTHKESKGVQHLIEAFAEVSQDKNMPPTRLKIFGRTLGQSTAALRRLADKLLPNSKSLEWCGEYSNEEIVESVFNQIDAIVVPSIWLENSPLVIHEALEAGVLVITADAGGMKEYVHHEVNGLLFKHRSASALAEQMRRCLRDPEWADKLAKRGYFAAPFALAPLPWLRCRGWGHYIPDETFVLDELSVMSASSGYGVPQYNGEPELFEEYEERAWDLFHGREGQDGLQIATPVHLRAGFTGAAYESGRKLEHSKMKTKNSDGKATDRHEAFYSPNVWRKNCESTQQCIVRREQDFKRLEDNSPGTQVSEQVRAMMLLCFGGLDPKEQTSVLSSCNNTYKFERSHMLCPNAAGKPVHRRDYLGARQQGSTSQPHVRVQWRQTFSGKARQVLADDEPNYEDRDEDAYLDEGHEIEYDDSLVGDAYMGYSDDELMDALLSDFPDMTDPTVAEAFATVAQHRFKRKTFMPGKGASPNSSRGNPSFGFQARREMSFSEKAKGQRKSAEKFLKTDTEQPDDGNQLQECYISENLNMLEPKQVTGMPYVIDHPLAETSHGLCTLASYSLEVHLPQSA</sequence>
<keyword evidence="1" id="KW-0808">Transferase</keyword>
<evidence type="ECO:0000313" key="6">
    <source>
        <dbReference type="Proteomes" id="UP001642464"/>
    </source>
</evidence>